<evidence type="ECO:0000313" key="2">
    <source>
        <dbReference type="EMBL" id="MBM3226785.1"/>
    </source>
</evidence>
<dbReference type="GO" id="GO:0003677">
    <property type="term" value="F:DNA binding"/>
    <property type="evidence" value="ECO:0007669"/>
    <property type="project" value="InterPro"/>
</dbReference>
<dbReference type="GO" id="GO:0004803">
    <property type="term" value="F:transposase activity"/>
    <property type="evidence" value="ECO:0007669"/>
    <property type="project" value="InterPro"/>
</dbReference>
<evidence type="ECO:0000313" key="3">
    <source>
        <dbReference type="Proteomes" id="UP000712673"/>
    </source>
</evidence>
<reference evidence="2" key="1">
    <citation type="submission" date="2019-03" db="EMBL/GenBank/DDBJ databases">
        <title>Lake Tanganyika Metagenome-Assembled Genomes (MAGs).</title>
        <authorList>
            <person name="Tran P."/>
        </authorList>
    </citation>
    <scope>NUCLEOTIDE SEQUENCE</scope>
    <source>
        <strain evidence="2">K_DeepCast_65m_m2_066</strain>
    </source>
</reference>
<organism evidence="2 3">
    <name type="scientific">Tectimicrobiota bacterium</name>
    <dbReference type="NCBI Taxonomy" id="2528274"/>
    <lineage>
        <taxon>Bacteria</taxon>
        <taxon>Pseudomonadati</taxon>
        <taxon>Nitrospinota/Tectimicrobiota group</taxon>
        <taxon>Candidatus Tectimicrobiota</taxon>
    </lineage>
</organism>
<gene>
    <name evidence="2" type="ORF">FJZ47_23725</name>
</gene>
<dbReference type="EMBL" id="VGLS01001048">
    <property type="protein sequence ID" value="MBM3226785.1"/>
    <property type="molecule type" value="Genomic_DNA"/>
</dbReference>
<evidence type="ECO:0000259" key="1">
    <source>
        <dbReference type="Pfam" id="PF01609"/>
    </source>
</evidence>
<sequence length="310" mass="34028">MRRFGRQCRGQGKVFVHLVRQTETHLLRTGASVATLAQAAQAQVQTAPELTEDQQARWDVTLTLALEAHQQIVRQSRRLTHGKPLTQGKIVNAYDPTLAPICKGKSNCPTQFGRKPGILGEPATGFIFAARLPVGNPSDVSYVEPLVDQAQTACAKVTTRPAPAIHSLAGDLAVNDTALREQLHRRDILTVGIPHTVEPLTPTPSPEIIDAALTTADLHRTRTPRQVQLAYAAGYSRPVVESMIASLLSRGAGHLRYKGAHGARVQLLMAVMAHNAATVRRIRHGRLTPRAQKFRRLLHLKSFNLLKNRE</sequence>
<dbReference type="InterPro" id="IPR002559">
    <property type="entry name" value="Transposase_11"/>
</dbReference>
<proteinExistence type="predicted"/>
<name>A0A938B6T9_UNCTE</name>
<dbReference type="Pfam" id="PF01609">
    <property type="entry name" value="DDE_Tnp_1"/>
    <property type="match status" value="1"/>
</dbReference>
<feature type="domain" description="Transposase IS4-like" evidence="1">
    <location>
        <begin position="88"/>
        <end position="275"/>
    </location>
</feature>
<protein>
    <submittedName>
        <fullName evidence="2">Transposase</fullName>
    </submittedName>
</protein>
<dbReference type="GO" id="GO:0006313">
    <property type="term" value="P:DNA transposition"/>
    <property type="evidence" value="ECO:0007669"/>
    <property type="project" value="InterPro"/>
</dbReference>
<comment type="caution">
    <text evidence="2">The sequence shown here is derived from an EMBL/GenBank/DDBJ whole genome shotgun (WGS) entry which is preliminary data.</text>
</comment>
<dbReference type="Proteomes" id="UP000712673">
    <property type="component" value="Unassembled WGS sequence"/>
</dbReference>
<dbReference type="AlphaFoldDB" id="A0A938B6T9"/>
<accession>A0A938B6T9</accession>